<dbReference type="PANTHER" id="PTHR11802:SF3">
    <property type="entry name" value="RETINOID-INDUCIBLE SERINE CARBOXYPEPTIDASE"/>
    <property type="match status" value="1"/>
</dbReference>
<evidence type="ECO:0000256" key="5">
    <source>
        <dbReference type="ARBA" id="ARBA00023180"/>
    </source>
</evidence>
<keyword evidence="3" id="KW-0732">Signal</keyword>
<evidence type="ECO:0000313" key="7">
    <source>
        <dbReference type="Proteomes" id="UP000611708"/>
    </source>
</evidence>
<dbReference type="RefSeq" id="WP_196264143.1">
    <property type="nucleotide sequence ID" value="NZ_JADQDN010000005.1"/>
</dbReference>
<organism evidence="6 7">
    <name type="scientific">Microvirga terrestris</name>
    <dbReference type="NCBI Taxonomy" id="2791024"/>
    <lineage>
        <taxon>Bacteria</taxon>
        <taxon>Pseudomonadati</taxon>
        <taxon>Pseudomonadota</taxon>
        <taxon>Alphaproteobacteria</taxon>
        <taxon>Hyphomicrobiales</taxon>
        <taxon>Methylobacteriaceae</taxon>
        <taxon>Microvirga</taxon>
    </lineage>
</organism>
<gene>
    <name evidence="6" type="ORF">I2H36_12035</name>
</gene>
<name>A0ABS0HTF7_9HYPH</name>
<evidence type="ECO:0000313" key="6">
    <source>
        <dbReference type="EMBL" id="MBF9196774.1"/>
    </source>
</evidence>
<keyword evidence="5" id="KW-0325">Glycoprotein</keyword>
<reference evidence="6 7" key="1">
    <citation type="submission" date="2020-11" db="EMBL/GenBank/DDBJ databases">
        <authorList>
            <person name="Kim M.K."/>
        </authorList>
    </citation>
    <scope>NUCLEOTIDE SEQUENCE [LARGE SCALE GENOMIC DNA]</scope>
    <source>
        <strain evidence="6 7">BT290</strain>
    </source>
</reference>
<dbReference type="Proteomes" id="UP000611708">
    <property type="component" value="Unassembled WGS sequence"/>
</dbReference>
<protein>
    <submittedName>
        <fullName evidence="6">Alpha/beta fold hydrolase</fullName>
    </submittedName>
</protein>
<comment type="caution">
    <text evidence="6">The sequence shown here is derived from an EMBL/GenBank/DDBJ whole genome shotgun (WGS) entry which is preliminary data.</text>
</comment>
<evidence type="ECO:0000256" key="3">
    <source>
        <dbReference type="ARBA" id="ARBA00022729"/>
    </source>
</evidence>
<keyword evidence="7" id="KW-1185">Reference proteome</keyword>
<proteinExistence type="predicted"/>
<keyword evidence="2" id="KW-0645">Protease</keyword>
<keyword evidence="4 6" id="KW-0378">Hydrolase</keyword>
<dbReference type="Pfam" id="PF00450">
    <property type="entry name" value="Peptidase_S10"/>
    <property type="match status" value="1"/>
</dbReference>
<accession>A0ABS0HTF7</accession>
<evidence type="ECO:0000256" key="4">
    <source>
        <dbReference type="ARBA" id="ARBA00022801"/>
    </source>
</evidence>
<dbReference type="InterPro" id="IPR001563">
    <property type="entry name" value="Peptidase_S10"/>
</dbReference>
<evidence type="ECO:0000256" key="1">
    <source>
        <dbReference type="ARBA" id="ARBA00022645"/>
    </source>
</evidence>
<sequence length="504" mass="56287">MITIIRPLFIILIAALLHGGKAQAQNRDLKAAPPGASTVQIEKLSQSYATRHLLQLAGGAIDFTAIAENYVFTESEGGPRAEIASVTFTKDNADPAIRPVAFIMNGGPGASSAYLNLLAIGPWRTPLDGSRYSTSLSTLQQNPESWLDFTDLVFIDPPGTGYSRVTGGERMRQYFRSVDGDIDALADFIRRWLRDRNRQRSPIYFVGASYGGFRGPLLARKLQLDTLKYFAGLILVSPALDFDLLPFGRVIYPPWVSASILPSLAAIWAERNSSLTPELLQDAEAYASGEYISDLLRGVEDTQAIERIAQRIEKLTGIQPSLTRISKGRVDVQGFVRDLERKPAPNLGSYNVYEAKGTIAYSEDHDLEYVTRILSGEMNGYFMNMLKFRTSEQYKVIDYELTRTWRWNNGRYGVEALSTLQQAMSADRSMRVLIAHGASDLTTPYYATKVLSSQLDVGQPRRLDFKLYGGNHMFYTREGSRKAFRDDAKAFFEHEQAAQSPSHQ</sequence>
<dbReference type="Gene3D" id="3.40.50.1820">
    <property type="entry name" value="alpha/beta hydrolase"/>
    <property type="match status" value="1"/>
</dbReference>
<dbReference type="EMBL" id="JADQDN010000005">
    <property type="protein sequence ID" value="MBF9196774.1"/>
    <property type="molecule type" value="Genomic_DNA"/>
</dbReference>
<dbReference type="InterPro" id="IPR029058">
    <property type="entry name" value="AB_hydrolase_fold"/>
</dbReference>
<dbReference type="PANTHER" id="PTHR11802">
    <property type="entry name" value="SERINE PROTEASE FAMILY S10 SERINE CARBOXYPEPTIDASE"/>
    <property type="match status" value="1"/>
</dbReference>
<keyword evidence="1" id="KW-0121">Carboxypeptidase</keyword>
<evidence type="ECO:0000256" key="2">
    <source>
        <dbReference type="ARBA" id="ARBA00022670"/>
    </source>
</evidence>
<dbReference type="SUPFAM" id="SSF53474">
    <property type="entry name" value="alpha/beta-Hydrolases"/>
    <property type="match status" value="1"/>
</dbReference>
<dbReference type="GO" id="GO:0016787">
    <property type="term" value="F:hydrolase activity"/>
    <property type="evidence" value="ECO:0007669"/>
    <property type="project" value="UniProtKB-KW"/>
</dbReference>